<accession>A0A248TF23</accession>
<keyword evidence="9" id="KW-1185">Reference proteome</keyword>
<dbReference type="OrthoDB" id="9768885at2"/>
<dbReference type="AlphaFoldDB" id="A0A248TF23"/>
<dbReference type="SUPFAM" id="SSF118215">
    <property type="entry name" value="Proton glutamate symport protein"/>
    <property type="match status" value="1"/>
</dbReference>
<reference evidence="8 9" key="1">
    <citation type="submission" date="2017-08" db="EMBL/GenBank/DDBJ databases">
        <title>Complete Genome Sequence of Bacillus kochii Oregon-R-modENCODE STRAIN BDGP4, isolated from Drosophila melanogaster gut.</title>
        <authorList>
            <person name="Wan K.H."/>
            <person name="Yu C."/>
            <person name="Park S."/>
            <person name="Hammonds A.S."/>
            <person name="Booth B.W."/>
            <person name="Celniker S.E."/>
        </authorList>
    </citation>
    <scope>NUCLEOTIDE SEQUENCE [LARGE SCALE GENOMIC DNA]</scope>
    <source>
        <strain evidence="8 9">BDGP4</strain>
    </source>
</reference>
<comment type="subcellular location">
    <subcellularLocation>
        <location evidence="1">Cell membrane</location>
        <topology evidence="1">Multi-pass membrane protein</topology>
    </subcellularLocation>
</comment>
<evidence type="ECO:0000256" key="5">
    <source>
        <dbReference type="ARBA" id="ARBA00022989"/>
    </source>
</evidence>
<evidence type="ECO:0000256" key="1">
    <source>
        <dbReference type="ARBA" id="ARBA00004651"/>
    </source>
</evidence>
<dbReference type="RefSeq" id="WP_095370338.1">
    <property type="nucleotide sequence ID" value="NZ_CP022983.1"/>
</dbReference>
<dbReference type="KEGG" id="bko:CKF48_05170"/>
<keyword evidence="2" id="KW-0813">Transport</keyword>
<keyword evidence="3" id="KW-1003">Cell membrane</keyword>
<feature type="transmembrane region" description="Helical" evidence="7">
    <location>
        <begin position="79"/>
        <end position="100"/>
    </location>
</feature>
<evidence type="ECO:0000256" key="6">
    <source>
        <dbReference type="ARBA" id="ARBA00023136"/>
    </source>
</evidence>
<dbReference type="PRINTS" id="PR00173">
    <property type="entry name" value="EDTRNSPORT"/>
</dbReference>
<feature type="transmembrane region" description="Helical" evidence="7">
    <location>
        <begin position="152"/>
        <end position="170"/>
    </location>
</feature>
<feature type="transmembrane region" description="Helical" evidence="7">
    <location>
        <begin position="12"/>
        <end position="35"/>
    </location>
</feature>
<dbReference type="Proteomes" id="UP000215137">
    <property type="component" value="Chromosome"/>
</dbReference>
<evidence type="ECO:0000256" key="4">
    <source>
        <dbReference type="ARBA" id="ARBA00022692"/>
    </source>
</evidence>
<dbReference type="GO" id="GO:0006835">
    <property type="term" value="P:dicarboxylic acid transport"/>
    <property type="evidence" value="ECO:0007669"/>
    <property type="project" value="TreeGrafter"/>
</dbReference>
<keyword evidence="6 7" id="KW-0472">Membrane</keyword>
<name>A0A248TF23_9BACI</name>
<protein>
    <submittedName>
        <fullName evidence="8">Sodium:proton antiporter</fullName>
    </submittedName>
</protein>
<gene>
    <name evidence="8" type="ORF">CKF48_05170</name>
</gene>
<dbReference type="PANTHER" id="PTHR42865:SF7">
    <property type="entry name" value="PROTON_GLUTAMATE-ASPARTATE SYMPORTER"/>
    <property type="match status" value="1"/>
</dbReference>
<evidence type="ECO:0000313" key="8">
    <source>
        <dbReference type="EMBL" id="ASV66763.1"/>
    </source>
</evidence>
<proteinExistence type="predicted"/>
<feature type="transmembrane region" description="Helical" evidence="7">
    <location>
        <begin position="334"/>
        <end position="353"/>
    </location>
</feature>
<dbReference type="EMBL" id="CP022983">
    <property type="protein sequence ID" value="ASV66763.1"/>
    <property type="molecule type" value="Genomic_DNA"/>
</dbReference>
<feature type="transmembrane region" description="Helical" evidence="7">
    <location>
        <begin position="360"/>
        <end position="383"/>
    </location>
</feature>
<feature type="transmembrane region" description="Helical" evidence="7">
    <location>
        <begin position="41"/>
        <end position="67"/>
    </location>
</feature>
<dbReference type="Gene3D" id="1.10.3860.10">
    <property type="entry name" value="Sodium:dicarboxylate symporter"/>
    <property type="match status" value="1"/>
</dbReference>
<keyword evidence="5 7" id="KW-1133">Transmembrane helix</keyword>
<feature type="transmembrane region" description="Helical" evidence="7">
    <location>
        <begin position="190"/>
        <end position="213"/>
    </location>
</feature>
<evidence type="ECO:0000256" key="3">
    <source>
        <dbReference type="ARBA" id="ARBA00022475"/>
    </source>
</evidence>
<evidence type="ECO:0000256" key="2">
    <source>
        <dbReference type="ARBA" id="ARBA00022448"/>
    </source>
</evidence>
<organism evidence="8 9">
    <name type="scientific">Cytobacillus kochii</name>
    <dbReference type="NCBI Taxonomy" id="859143"/>
    <lineage>
        <taxon>Bacteria</taxon>
        <taxon>Bacillati</taxon>
        <taxon>Bacillota</taxon>
        <taxon>Bacilli</taxon>
        <taxon>Bacillales</taxon>
        <taxon>Bacillaceae</taxon>
        <taxon>Cytobacillus</taxon>
    </lineage>
</organism>
<dbReference type="InterPro" id="IPR001991">
    <property type="entry name" value="Na-dicarboxylate_symporter"/>
</dbReference>
<evidence type="ECO:0000256" key="7">
    <source>
        <dbReference type="SAM" id="Phobius"/>
    </source>
</evidence>
<feature type="transmembrane region" description="Helical" evidence="7">
    <location>
        <begin position="310"/>
        <end position="328"/>
    </location>
</feature>
<dbReference type="InterPro" id="IPR036458">
    <property type="entry name" value="Na:dicarbo_symporter_sf"/>
</dbReference>
<keyword evidence="4 7" id="KW-0812">Transmembrane</keyword>
<dbReference type="PANTHER" id="PTHR42865">
    <property type="entry name" value="PROTON/GLUTAMATE-ASPARTATE SYMPORTER"/>
    <property type="match status" value="1"/>
</dbReference>
<dbReference type="GO" id="GO:0015293">
    <property type="term" value="F:symporter activity"/>
    <property type="evidence" value="ECO:0007669"/>
    <property type="project" value="UniProtKB-KW"/>
</dbReference>
<sequence length="421" mass="44745">MKKLFSTYRTTILLLAAILIGGIAGVVFGPATSVVKPFGDLFLNLMFMIIVPLVFFSIASAIANISGMKRLGKIMGSTFLVFFLTAVVSAVLGFAGTSLFDPLKDTDTSSIIAMMDEAEVAEEEPENISLLAKLVETVTVNDFHLLFSKSNMLQLIVFAILFGLATALVGEKGRPMATFLQSGTDIMMKIVKIVMYYAPIGLGCYFATIIGELGPQILGGYVRAFVLYLGITLVYYFGFFTLYAFIAGGKEGISVFWKNAISPSVTAIATCSSAASIPVNLDATKKMGVPKDIAETVIPLGANTHKDGSVFGGVIKIVFIFSLFGQSMTDLPTILSIIAVAFLVGAVMGAIPSGGLIGEMLILSVFGFPPEVLPIIAVISTIIDAPATLLNSTGNTVCAMMVSRLVEGKDWLKKAFHVKTV</sequence>
<dbReference type="GO" id="GO:0005886">
    <property type="term" value="C:plasma membrane"/>
    <property type="evidence" value="ECO:0007669"/>
    <property type="project" value="UniProtKB-SubCell"/>
</dbReference>
<feature type="transmembrane region" description="Helical" evidence="7">
    <location>
        <begin position="225"/>
        <end position="246"/>
    </location>
</feature>
<dbReference type="Pfam" id="PF00375">
    <property type="entry name" value="SDF"/>
    <property type="match status" value="1"/>
</dbReference>
<evidence type="ECO:0000313" key="9">
    <source>
        <dbReference type="Proteomes" id="UP000215137"/>
    </source>
</evidence>